<feature type="chain" id="PRO_5044753610" description="Disease resistance RPP13-like protein 1" evidence="5">
    <location>
        <begin position="23"/>
        <end position="446"/>
    </location>
</feature>
<dbReference type="PRINTS" id="PR00364">
    <property type="entry name" value="DISEASERSIST"/>
</dbReference>
<dbReference type="Proteomes" id="UP001634007">
    <property type="component" value="Unassembled WGS sequence"/>
</dbReference>
<dbReference type="InterPro" id="IPR002182">
    <property type="entry name" value="NB-ARC"/>
</dbReference>
<evidence type="ECO:0000256" key="4">
    <source>
        <dbReference type="ARBA" id="ARBA00022840"/>
    </source>
</evidence>
<evidence type="ECO:0000256" key="5">
    <source>
        <dbReference type="SAM" id="SignalP"/>
    </source>
</evidence>
<keyword evidence="1" id="KW-0677">Repeat</keyword>
<dbReference type="InterPro" id="IPR042197">
    <property type="entry name" value="Apaf_helical"/>
</dbReference>
<proteinExistence type="predicted"/>
<dbReference type="PANTHER" id="PTHR36766">
    <property type="entry name" value="PLANT BROAD-SPECTRUM MILDEW RESISTANCE PROTEIN RPW8"/>
    <property type="match status" value="1"/>
</dbReference>
<dbReference type="Gene3D" id="1.20.5.4130">
    <property type="match status" value="1"/>
</dbReference>
<sequence>MPITELFLGAFLQVLFDRLASAELLNFARRKGIDTRLKEWKKMLESIQVVLDDAEDKQLTDQPSVKSWLEDLRNLAYDIEDLLDEFVIEFVESKSKTGPSTSKARSLLPSCCLLSPREFMFNHKMRSKIEEMDVRLQEIITRKNSLSLIENNGKQSTSHLPGKPIPTTHLIEDCFVGREDKKMEILELLTREENNRTCTDIRVIPIIGMPGLGKTALAQQVFNDARVTSYFDTKAWACVSDDFNMLAITKSILQKINCTLALACDNKDLDWLQDKLKENLSGKKFLVVLDDIWNESYEIWTKLLKPFQSGVKGSKIIITTRNFLVAKIAGARPYTLEVLSQDACVTMFAFHALGVGNFDDHPNLEALGLEIVEKCKGLPLAVKTLAGLLRTKVSFREWESILNNKIWDLPSKSNDILPALKLSYLHLPSNLRRCFAYCAIFPKGRL</sequence>
<dbReference type="GO" id="GO:0006952">
    <property type="term" value="P:defense response"/>
    <property type="evidence" value="ECO:0007669"/>
    <property type="project" value="UniProtKB-KW"/>
</dbReference>
<dbReference type="Gene3D" id="3.40.50.300">
    <property type="entry name" value="P-loop containing nucleotide triphosphate hydrolases"/>
    <property type="match status" value="1"/>
</dbReference>
<keyword evidence="5" id="KW-0732">Signal</keyword>
<dbReference type="AlphaFoldDB" id="A0ABD3LPT1"/>
<evidence type="ECO:0000256" key="3">
    <source>
        <dbReference type="ARBA" id="ARBA00022821"/>
    </source>
</evidence>
<keyword evidence="9" id="KW-1185">Reference proteome</keyword>
<gene>
    <name evidence="8" type="ORF">ACJRO7_011371</name>
</gene>
<accession>A0ABD3LPT1</accession>
<evidence type="ECO:0000259" key="6">
    <source>
        <dbReference type="Pfam" id="PF00931"/>
    </source>
</evidence>
<dbReference type="FunFam" id="3.40.50.300:FF:001091">
    <property type="entry name" value="Probable disease resistance protein At1g61300"/>
    <property type="match status" value="1"/>
</dbReference>
<organism evidence="8 9">
    <name type="scientific">Eucalyptus globulus</name>
    <name type="common">Tasmanian blue gum</name>
    <dbReference type="NCBI Taxonomy" id="34317"/>
    <lineage>
        <taxon>Eukaryota</taxon>
        <taxon>Viridiplantae</taxon>
        <taxon>Streptophyta</taxon>
        <taxon>Embryophyta</taxon>
        <taxon>Tracheophyta</taxon>
        <taxon>Spermatophyta</taxon>
        <taxon>Magnoliopsida</taxon>
        <taxon>eudicotyledons</taxon>
        <taxon>Gunneridae</taxon>
        <taxon>Pentapetalae</taxon>
        <taxon>rosids</taxon>
        <taxon>malvids</taxon>
        <taxon>Myrtales</taxon>
        <taxon>Myrtaceae</taxon>
        <taxon>Myrtoideae</taxon>
        <taxon>Eucalypteae</taxon>
        <taxon>Eucalyptus</taxon>
    </lineage>
</organism>
<keyword evidence="4" id="KW-0067">ATP-binding</keyword>
<dbReference type="Gene3D" id="1.10.8.430">
    <property type="entry name" value="Helical domain of apoptotic protease-activating factors"/>
    <property type="match status" value="1"/>
</dbReference>
<dbReference type="SUPFAM" id="SSF52540">
    <property type="entry name" value="P-loop containing nucleoside triphosphate hydrolases"/>
    <property type="match status" value="1"/>
</dbReference>
<dbReference type="GO" id="GO:0005524">
    <property type="term" value="F:ATP binding"/>
    <property type="evidence" value="ECO:0007669"/>
    <property type="project" value="UniProtKB-KW"/>
</dbReference>
<dbReference type="InterPro" id="IPR027417">
    <property type="entry name" value="P-loop_NTPase"/>
</dbReference>
<dbReference type="InterPro" id="IPR038005">
    <property type="entry name" value="RX-like_CC"/>
</dbReference>
<name>A0ABD3LPT1_EUCGL</name>
<dbReference type="Pfam" id="PF00931">
    <property type="entry name" value="NB-ARC"/>
    <property type="match status" value="1"/>
</dbReference>
<feature type="signal peptide" evidence="5">
    <location>
        <begin position="1"/>
        <end position="22"/>
    </location>
</feature>
<dbReference type="InterPro" id="IPR041118">
    <property type="entry name" value="Rx_N"/>
</dbReference>
<protein>
    <recommendedName>
        <fullName evidence="10">Disease resistance RPP13-like protein 1</fullName>
    </recommendedName>
</protein>
<dbReference type="CDD" id="cd14798">
    <property type="entry name" value="RX-CC_like"/>
    <property type="match status" value="1"/>
</dbReference>
<reference evidence="8 9" key="1">
    <citation type="submission" date="2024-11" db="EMBL/GenBank/DDBJ databases">
        <title>Chromosome-level genome assembly of Eucalyptus globulus Labill. provides insights into its genome evolution.</title>
        <authorList>
            <person name="Li X."/>
        </authorList>
    </citation>
    <scope>NUCLEOTIDE SEQUENCE [LARGE SCALE GENOMIC DNA]</scope>
    <source>
        <strain evidence="8">CL2024</strain>
        <tissue evidence="8">Fresh tender leaves</tissue>
    </source>
</reference>
<feature type="domain" description="NB-ARC" evidence="6">
    <location>
        <begin position="179"/>
        <end position="349"/>
    </location>
</feature>
<comment type="caution">
    <text evidence="8">The sequence shown here is derived from an EMBL/GenBank/DDBJ whole genome shotgun (WGS) entry which is preliminary data.</text>
</comment>
<dbReference type="Pfam" id="PF18052">
    <property type="entry name" value="Rx_N"/>
    <property type="match status" value="1"/>
</dbReference>
<dbReference type="EMBL" id="JBJKBG010000002">
    <property type="protein sequence ID" value="KAL3750360.1"/>
    <property type="molecule type" value="Genomic_DNA"/>
</dbReference>
<evidence type="ECO:0008006" key="10">
    <source>
        <dbReference type="Google" id="ProtNLM"/>
    </source>
</evidence>
<evidence type="ECO:0000256" key="2">
    <source>
        <dbReference type="ARBA" id="ARBA00022741"/>
    </source>
</evidence>
<evidence type="ECO:0000259" key="7">
    <source>
        <dbReference type="Pfam" id="PF18052"/>
    </source>
</evidence>
<keyword evidence="3" id="KW-0611">Plant defense</keyword>
<keyword evidence="2" id="KW-0547">Nucleotide-binding</keyword>
<evidence type="ECO:0000256" key="1">
    <source>
        <dbReference type="ARBA" id="ARBA00022737"/>
    </source>
</evidence>
<dbReference type="PANTHER" id="PTHR36766:SF51">
    <property type="entry name" value="DISEASE RESISTANCE RPP13-LIKE PROTEIN 1"/>
    <property type="match status" value="1"/>
</dbReference>
<feature type="domain" description="Disease resistance N-terminal" evidence="7">
    <location>
        <begin position="7"/>
        <end position="100"/>
    </location>
</feature>
<evidence type="ECO:0000313" key="9">
    <source>
        <dbReference type="Proteomes" id="UP001634007"/>
    </source>
</evidence>
<evidence type="ECO:0000313" key="8">
    <source>
        <dbReference type="EMBL" id="KAL3750360.1"/>
    </source>
</evidence>